<organism evidence="3 4">
    <name type="scientific">Penicillium frequentans</name>
    <dbReference type="NCBI Taxonomy" id="3151616"/>
    <lineage>
        <taxon>Eukaryota</taxon>
        <taxon>Fungi</taxon>
        <taxon>Dikarya</taxon>
        <taxon>Ascomycota</taxon>
        <taxon>Pezizomycotina</taxon>
        <taxon>Eurotiomycetes</taxon>
        <taxon>Eurotiomycetidae</taxon>
        <taxon>Eurotiales</taxon>
        <taxon>Aspergillaceae</taxon>
        <taxon>Penicillium</taxon>
    </lineage>
</organism>
<evidence type="ECO:0000313" key="4">
    <source>
        <dbReference type="Proteomes" id="UP001220324"/>
    </source>
</evidence>
<reference evidence="3 4" key="1">
    <citation type="journal article" date="2023" name="IMA Fungus">
        <title>Comparative genomic study of the Penicillium genus elucidates a diverse pangenome and 15 lateral gene transfer events.</title>
        <authorList>
            <person name="Petersen C."/>
            <person name="Sorensen T."/>
            <person name="Nielsen M.R."/>
            <person name="Sondergaard T.E."/>
            <person name="Sorensen J.L."/>
            <person name="Fitzpatrick D.A."/>
            <person name="Frisvad J.C."/>
            <person name="Nielsen K.L."/>
        </authorList>
    </citation>
    <scope>NUCLEOTIDE SEQUENCE [LARGE SCALE GENOMIC DNA]</scope>
    <source>
        <strain evidence="3 4">IBT 35679</strain>
    </source>
</reference>
<name>A0AAD6CTL0_9EURO</name>
<dbReference type="Pfam" id="PF14232">
    <property type="entry name" value="DUF4334"/>
    <property type="match status" value="1"/>
</dbReference>
<evidence type="ECO:0000259" key="1">
    <source>
        <dbReference type="Pfam" id="PF14231"/>
    </source>
</evidence>
<accession>A0AAD6CTL0</accession>
<evidence type="ECO:0008006" key="5">
    <source>
        <dbReference type="Google" id="ProtNLM"/>
    </source>
</evidence>
<sequence>MSICPEEEYVQLVARKNITEKEYLAVFDKLKPVAPEKFMGSWKGANVNSNHPTEKKLSDMKWAGKDFRSTEDVDPIMITNDAGERVWNESWGHARLRQIEWRGVLSTAMVYDDFPIIDYFRYVNDDLLAGAMDAKTVKEGTYFFYLHK</sequence>
<feature type="domain" description="GXWXG" evidence="1">
    <location>
        <begin position="25"/>
        <end position="83"/>
    </location>
</feature>
<comment type="caution">
    <text evidence="3">The sequence shown here is derived from an EMBL/GenBank/DDBJ whole genome shotgun (WGS) entry which is preliminary data.</text>
</comment>
<dbReference type="InterPro" id="IPR025568">
    <property type="entry name" value="DUF4334"/>
</dbReference>
<feature type="domain" description="DUF4334" evidence="2">
    <location>
        <begin position="92"/>
        <end position="147"/>
    </location>
</feature>
<proteinExistence type="predicted"/>
<dbReference type="Pfam" id="PF14231">
    <property type="entry name" value="GXWXG"/>
    <property type="match status" value="1"/>
</dbReference>
<dbReference type="AlphaFoldDB" id="A0AAD6CTL0"/>
<keyword evidence="4" id="KW-1185">Reference proteome</keyword>
<evidence type="ECO:0000259" key="2">
    <source>
        <dbReference type="Pfam" id="PF14232"/>
    </source>
</evidence>
<dbReference type="EMBL" id="JAQIZZ010000006">
    <property type="protein sequence ID" value="KAJ5537652.1"/>
    <property type="molecule type" value="Genomic_DNA"/>
</dbReference>
<dbReference type="Gene3D" id="2.40.128.580">
    <property type="entry name" value="GXWXG domain"/>
    <property type="match status" value="1"/>
</dbReference>
<gene>
    <name evidence="3" type="ORF">N7494_007131</name>
</gene>
<protein>
    <recommendedName>
        <fullName evidence="5">GXWXG domain-containing protein</fullName>
    </recommendedName>
</protein>
<dbReference type="Proteomes" id="UP001220324">
    <property type="component" value="Unassembled WGS sequence"/>
</dbReference>
<dbReference type="InterPro" id="IPR025951">
    <property type="entry name" value="GXWXG_dom"/>
</dbReference>
<evidence type="ECO:0000313" key="3">
    <source>
        <dbReference type="EMBL" id="KAJ5537652.1"/>
    </source>
</evidence>